<dbReference type="Proteomes" id="UP000525923">
    <property type="component" value="Unassembled WGS sequence"/>
</dbReference>
<keyword evidence="1" id="KW-1133">Transmembrane helix</keyword>
<dbReference type="EMBL" id="JACHHE010000002">
    <property type="protein sequence ID" value="MBB5179590.1"/>
    <property type="molecule type" value="Genomic_DNA"/>
</dbReference>
<keyword evidence="1" id="KW-0472">Membrane</keyword>
<reference evidence="2 3" key="1">
    <citation type="submission" date="2020-08" db="EMBL/GenBank/DDBJ databases">
        <title>Genomic Encyclopedia of Type Strains, Phase IV (KMG-IV): sequencing the most valuable type-strain genomes for metagenomic binning, comparative biology and taxonomic classification.</title>
        <authorList>
            <person name="Goeker M."/>
        </authorList>
    </citation>
    <scope>NUCLEOTIDE SEQUENCE [LARGE SCALE GENOMIC DNA]</scope>
    <source>
        <strain evidence="2 3">DSM 15895</strain>
    </source>
</reference>
<evidence type="ECO:0008006" key="4">
    <source>
        <dbReference type="Google" id="ProtNLM"/>
    </source>
</evidence>
<feature type="transmembrane region" description="Helical" evidence="1">
    <location>
        <begin position="101"/>
        <end position="120"/>
    </location>
</feature>
<gene>
    <name evidence="2" type="ORF">HNQ44_001014</name>
</gene>
<feature type="transmembrane region" description="Helical" evidence="1">
    <location>
        <begin position="126"/>
        <end position="148"/>
    </location>
</feature>
<name>A0A7W8FTJ1_9BACL</name>
<evidence type="ECO:0000313" key="3">
    <source>
        <dbReference type="Proteomes" id="UP000525923"/>
    </source>
</evidence>
<proteinExistence type="predicted"/>
<keyword evidence="3" id="KW-1185">Reference proteome</keyword>
<comment type="caution">
    <text evidence="2">The sequence shown here is derived from an EMBL/GenBank/DDBJ whole genome shotgun (WGS) entry which is preliminary data.</text>
</comment>
<dbReference type="AlphaFoldDB" id="A0A7W8FTJ1"/>
<accession>A0A7W8FTJ1</accession>
<sequence>MVRNMVVLNETYFGAFLNSPNIKVISNLILLFTGVGYGAISIASNASYIANFDSPVLQNVLVPLIFILFGLLSAFITKIGLALLLWAGAKGLGGKALFKEINLASPVALLPGLLGVPYLAGWGEGTFIVAALLVAGIVWMYFVSAKILKTTQNFTNKKAYLAAFLAFLFLASVYYIVVPS</sequence>
<feature type="transmembrane region" description="Helical" evidence="1">
    <location>
        <begin position="160"/>
        <end position="177"/>
    </location>
</feature>
<evidence type="ECO:0000313" key="2">
    <source>
        <dbReference type="EMBL" id="MBB5179590.1"/>
    </source>
</evidence>
<organism evidence="2 3">
    <name type="scientific">Planococcus koreensis</name>
    <dbReference type="NCBI Taxonomy" id="112331"/>
    <lineage>
        <taxon>Bacteria</taxon>
        <taxon>Bacillati</taxon>
        <taxon>Bacillota</taxon>
        <taxon>Bacilli</taxon>
        <taxon>Bacillales</taxon>
        <taxon>Caryophanaceae</taxon>
        <taxon>Planococcus</taxon>
    </lineage>
</organism>
<feature type="transmembrane region" description="Helical" evidence="1">
    <location>
        <begin position="61"/>
        <end position="89"/>
    </location>
</feature>
<feature type="transmembrane region" description="Helical" evidence="1">
    <location>
        <begin position="28"/>
        <end position="49"/>
    </location>
</feature>
<evidence type="ECO:0000256" key="1">
    <source>
        <dbReference type="SAM" id="Phobius"/>
    </source>
</evidence>
<keyword evidence="1" id="KW-0812">Transmembrane</keyword>
<protein>
    <recommendedName>
        <fullName evidence="4">Yip1 domain-containing protein</fullName>
    </recommendedName>
</protein>
<dbReference type="RefSeq" id="WP_241666211.1">
    <property type="nucleotide sequence ID" value="NZ_JACHHE010000002.1"/>
</dbReference>